<evidence type="ECO:0000313" key="1">
    <source>
        <dbReference type="EMBL" id="OFW34178.1"/>
    </source>
</evidence>
<dbReference type="InterPro" id="IPR035093">
    <property type="entry name" value="RelE/ParE_toxin_dom_sf"/>
</dbReference>
<sequence length="99" mass="11454">MEYQLKFHPAAAKDLFKLAKNSKALGQIIIDNHLPKIVGDPLNAGRRKKGDLSHIFGYNFNYQRVSYRILYQVENDTVRIIALGVHDVAYKKAKKRREQ</sequence>
<name>A0A1F2UMG9_9ACTN</name>
<proteinExistence type="predicted"/>
<dbReference type="Gene3D" id="3.30.2310.20">
    <property type="entry name" value="RelE-like"/>
    <property type="match status" value="1"/>
</dbReference>
<dbReference type="AlphaFoldDB" id="A0A1F2UMG9"/>
<protein>
    <recommendedName>
        <fullName evidence="3">Type II toxin-antitoxin system RelE/ParE family toxin</fullName>
    </recommendedName>
</protein>
<dbReference type="Proteomes" id="UP000178086">
    <property type="component" value="Unassembled WGS sequence"/>
</dbReference>
<gene>
    <name evidence="1" type="ORF">A2074_02715</name>
</gene>
<accession>A0A1F2UMG9</accession>
<evidence type="ECO:0000313" key="2">
    <source>
        <dbReference type="Proteomes" id="UP000178086"/>
    </source>
</evidence>
<comment type="caution">
    <text evidence="1">The sequence shown here is derived from an EMBL/GenBank/DDBJ whole genome shotgun (WGS) entry which is preliminary data.</text>
</comment>
<dbReference type="InterPro" id="IPR031552">
    <property type="entry name" value="ParE-like_toxin"/>
</dbReference>
<reference evidence="1 2" key="1">
    <citation type="journal article" date="2016" name="Nat. Commun.">
        <title>Thousands of microbial genomes shed light on interconnected biogeochemical processes in an aquifer system.</title>
        <authorList>
            <person name="Anantharaman K."/>
            <person name="Brown C.T."/>
            <person name="Hug L.A."/>
            <person name="Sharon I."/>
            <person name="Castelle C.J."/>
            <person name="Probst A.J."/>
            <person name="Thomas B.C."/>
            <person name="Singh A."/>
            <person name="Wilkins M.J."/>
            <person name="Karaoz U."/>
            <person name="Brodie E.L."/>
            <person name="Williams K.H."/>
            <person name="Hubbard S.S."/>
            <person name="Banfield J.F."/>
        </authorList>
    </citation>
    <scope>NUCLEOTIDE SEQUENCE [LARGE SCALE GENOMIC DNA]</scope>
</reference>
<evidence type="ECO:0008006" key="3">
    <source>
        <dbReference type="Google" id="ProtNLM"/>
    </source>
</evidence>
<dbReference type="Pfam" id="PF15781">
    <property type="entry name" value="ParE-like_toxin"/>
    <property type="match status" value="1"/>
</dbReference>
<dbReference type="SUPFAM" id="SSF143011">
    <property type="entry name" value="RelE-like"/>
    <property type="match status" value="1"/>
</dbReference>
<dbReference type="EMBL" id="MELI01000051">
    <property type="protein sequence ID" value="OFW34178.1"/>
    <property type="molecule type" value="Genomic_DNA"/>
</dbReference>
<organism evidence="1 2">
    <name type="scientific">Candidatus Aquicultor primus</name>
    <dbReference type="NCBI Taxonomy" id="1797195"/>
    <lineage>
        <taxon>Bacteria</taxon>
        <taxon>Bacillati</taxon>
        <taxon>Actinomycetota</taxon>
        <taxon>Candidatus Aquicultoria</taxon>
        <taxon>Candidatus Aquicultorales</taxon>
        <taxon>Candidatus Aquicultoraceae</taxon>
        <taxon>Candidatus Aquicultor</taxon>
    </lineage>
</organism>